<evidence type="ECO:0000256" key="3">
    <source>
        <dbReference type="ARBA" id="ARBA00022692"/>
    </source>
</evidence>
<name>A0AAV2PIJ8_MEGNR</name>
<feature type="transmembrane region" description="Helical" evidence="6">
    <location>
        <begin position="447"/>
        <end position="468"/>
    </location>
</feature>
<feature type="transmembrane region" description="Helical" evidence="6">
    <location>
        <begin position="286"/>
        <end position="305"/>
    </location>
</feature>
<dbReference type="GO" id="GO:0008519">
    <property type="term" value="F:ammonium channel activity"/>
    <property type="evidence" value="ECO:0007669"/>
    <property type="project" value="InterPro"/>
</dbReference>
<feature type="transmembrane region" description="Helical" evidence="6">
    <location>
        <begin position="219"/>
        <end position="237"/>
    </location>
</feature>
<comment type="subcellular location">
    <subcellularLocation>
        <location evidence="1">Membrane</location>
        <topology evidence="1">Multi-pass membrane protein</topology>
    </subcellularLocation>
</comment>
<gene>
    <name evidence="8" type="ORF">MNOR_LOCUS999</name>
</gene>
<evidence type="ECO:0000256" key="2">
    <source>
        <dbReference type="ARBA" id="ARBA00011036"/>
    </source>
</evidence>
<evidence type="ECO:0000256" key="6">
    <source>
        <dbReference type="SAM" id="Phobius"/>
    </source>
</evidence>
<feature type="transmembrane region" description="Helical" evidence="6">
    <location>
        <begin position="160"/>
        <end position="182"/>
    </location>
</feature>
<evidence type="ECO:0000259" key="7">
    <source>
        <dbReference type="Pfam" id="PF00909"/>
    </source>
</evidence>
<dbReference type="PANTHER" id="PTHR11730:SF60">
    <property type="entry name" value="RH50, ISOFORM D"/>
    <property type="match status" value="1"/>
</dbReference>
<dbReference type="Pfam" id="PF00909">
    <property type="entry name" value="Ammonium_transp"/>
    <property type="match status" value="1"/>
</dbReference>
<feature type="transmembrane region" description="Helical" evidence="6">
    <location>
        <begin position="342"/>
        <end position="363"/>
    </location>
</feature>
<evidence type="ECO:0000256" key="1">
    <source>
        <dbReference type="ARBA" id="ARBA00004141"/>
    </source>
</evidence>
<dbReference type="PANTHER" id="PTHR11730">
    <property type="entry name" value="AMMONIUM TRANSPORTER"/>
    <property type="match status" value="1"/>
</dbReference>
<evidence type="ECO:0000313" key="9">
    <source>
        <dbReference type="Proteomes" id="UP001497623"/>
    </source>
</evidence>
<feature type="transmembrane region" description="Helical" evidence="6">
    <location>
        <begin position="258"/>
        <end position="280"/>
    </location>
</feature>
<accession>A0AAV2PIJ8</accession>
<dbReference type="AlphaFoldDB" id="A0AAV2PIJ8"/>
<evidence type="ECO:0000256" key="4">
    <source>
        <dbReference type="ARBA" id="ARBA00022989"/>
    </source>
</evidence>
<protein>
    <recommendedName>
        <fullName evidence="7">Ammonium transporter AmtB-like domain-containing protein</fullName>
    </recommendedName>
</protein>
<feature type="domain" description="Ammonium transporter AmtB-like" evidence="7">
    <location>
        <begin position="94"/>
        <end position="469"/>
    </location>
</feature>
<feature type="transmembrane region" description="Helical" evidence="6">
    <location>
        <begin position="99"/>
        <end position="118"/>
    </location>
</feature>
<dbReference type="Gene3D" id="1.10.3430.10">
    <property type="entry name" value="Ammonium transporter AmtB like domains"/>
    <property type="match status" value="1"/>
</dbReference>
<comment type="caution">
    <text evidence="8">The sequence shown here is derived from an EMBL/GenBank/DDBJ whole genome shotgun (WGS) entry which is preliminary data.</text>
</comment>
<feature type="transmembrane region" description="Helical" evidence="6">
    <location>
        <begin position="41"/>
        <end position="61"/>
    </location>
</feature>
<evidence type="ECO:0000313" key="8">
    <source>
        <dbReference type="EMBL" id="CAL4060028.1"/>
    </source>
</evidence>
<proteinExistence type="inferred from homology"/>
<dbReference type="InterPro" id="IPR029020">
    <property type="entry name" value="Ammonium/urea_transptr"/>
</dbReference>
<dbReference type="GO" id="GO:0097272">
    <property type="term" value="P:ammonium homeostasis"/>
    <property type="evidence" value="ECO:0007669"/>
    <property type="project" value="TreeGrafter"/>
</dbReference>
<keyword evidence="9" id="KW-1185">Reference proteome</keyword>
<dbReference type="Proteomes" id="UP001497623">
    <property type="component" value="Unassembled WGS sequence"/>
</dbReference>
<feature type="transmembrane region" description="Helical" evidence="6">
    <location>
        <begin position="375"/>
        <end position="397"/>
    </location>
</feature>
<organism evidence="8 9">
    <name type="scientific">Meganyctiphanes norvegica</name>
    <name type="common">Northern krill</name>
    <name type="synonym">Thysanopoda norvegica</name>
    <dbReference type="NCBI Taxonomy" id="48144"/>
    <lineage>
        <taxon>Eukaryota</taxon>
        <taxon>Metazoa</taxon>
        <taxon>Ecdysozoa</taxon>
        <taxon>Arthropoda</taxon>
        <taxon>Crustacea</taxon>
        <taxon>Multicrustacea</taxon>
        <taxon>Malacostraca</taxon>
        <taxon>Eumalacostraca</taxon>
        <taxon>Eucarida</taxon>
        <taxon>Euphausiacea</taxon>
        <taxon>Euphausiidae</taxon>
        <taxon>Meganyctiphanes</taxon>
    </lineage>
</organism>
<evidence type="ECO:0000256" key="5">
    <source>
        <dbReference type="ARBA" id="ARBA00023136"/>
    </source>
</evidence>
<dbReference type="GO" id="GO:0005886">
    <property type="term" value="C:plasma membrane"/>
    <property type="evidence" value="ECO:0007669"/>
    <property type="project" value="InterPro"/>
</dbReference>
<dbReference type="SUPFAM" id="SSF111352">
    <property type="entry name" value="Ammonium transporter"/>
    <property type="match status" value="1"/>
</dbReference>
<keyword evidence="4 6" id="KW-1133">Transmembrane helix</keyword>
<sequence length="503" mass="54987">ASSLPRTRPRFEDTAWNQGLLKESGVYWKHFVKIMEFPSHAVFLAVLQTAFLVLFALFVRYHPNADSRYASPTSAMRELIKERGENEADPMEHALLYPMFQDVHVMIFLGIGFLLTFLKRYGFSSVGYNLMIGVVSMEWALLVTGFFHMHEHHGTIPVNLAGLLAAEFSAATVLISFCVVLGKTTPNQLLVMAMLEIPIYITNEYIGRSYIGAVDIGDGMFIHLFAAMFGLAVSFVLQRPDQETVKLGSTKTSDLFAMVGSIFLWLFWPSFNAAFAVGAAQHRTIINTYVSLTGCTVTTFFTSAFVHPNRKFDMVHIANASLAGGVVMGSIGDMMVQPAGALGAGCAAGLICSLGFTYITPWMHSKLRIHDICGVFNLHGMPGLLTGLLSVLLAGIASEEGYGYSLYSIFPLRAPHNGTEHLEEIQAVMNVQASEGRSALQQAGAQAAALLMCIVVPTVGGLVTGLVMRSPAINILTADEFYDDQKYWRMEEEQVGDSSGTTK</sequence>
<comment type="similarity">
    <text evidence="2">Belongs to the ammonium transporter (TC 2.A.49) family. Rh subfamily.</text>
</comment>
<feature type="non-terminal residue" evidence="8">
    <location>
        <position position="1"/>
    </location>
</feature>
<dbReference type="PRINTS" id="PR00342">
    <property type="entry name" value="RHESUSRHD"/>
</dbReference>
<dbReference type="InterPro" id="IPR002229">
    <property type="entry name" value="RhesusRHD"/>
</dbReference>
<reference evidence="8 9" key="1">
    <citation type="submission" date="2024-05" db="EMBL/GenBank/DDBJ databases">
        <authorList>
            <person name="Wallberg A."/>
        </authorList>
    </citation>
    <scope>NUCLEOTIDE SEQUENCE [LARGE SCALE GENOMIC DNA]</scope>
</reference>
<keyword evidence="3 6" id="KW-0812">Transmembrane</keyword>
<keyword evidence="5 6" id="KW-0472">Membrane</keyword>
<dbReference type="EMBL" id="CAXKWB010000249">
    <property type="protein sequence ID" value="CAL4060028.1"/>
    <property type="molecule type" value="Genomic_DNA"/>
</dbReference>
<feature type="transmembrane region" description="Helical" evidence="6">
    <location>
        <begin position="130"/>
        <end position="148"/>
    </location>
</feature>
<dbReference type="InterPro" id="IPR024041">
    <property type="entry name" value="NH4_transpt_AmtB-like_dom"/>
</dbReference>